<evidence type="ECO:0000256" key="1">
    <source>
        <dbReference type="SAM" id="MobiDB-lite"/>
    </source>
</evidence>
<accession>A0A4R6BII1</accession>
<feature type="compositionally biased region" description="Basic and acidic residues" evidence="1">
    <location>
        <begin position="23"/>
        <end position="40"/>
    </location>
</feature>
<keyword evidence="4" id="KW-1185">Reference proteome</keyword>
<evidence type="ECO:0008006" key="5">
    <source>
        <dbReference type="Google" id="ProtNLM"/>
    </source>
</evidence>
<dbReference type="OrthoDB" id="2414532at2"/>
<comment type="caution">
    <text evidence="3">The sequence shown here is derived from an EMBL/GenBank/DDBJ whole genome shotgun (WGS) entry which is preliminary data.</text>
</comment>
<feature type="compositionally biased region" description="Low complexity" evidence="1">
    <location>
        <begin position="56"/>
        <end position="71"/>
    </location>
</feature>
<feature type="region of interest" description="Disordered" evidence="1">
    <location>
        <begin position="22"/>
        <end position="71"/>
    </location>
</feature>
<protein>
    <recommendedName>
        <fullName evidence="5">SHOCT domain-containing protein</fullName>
    </recommendedName>
</protein>
<sequence>MKKVLVLTLSSFVLLAACNNSEVKTEKETNEEKKSTEKTTTEIATTERPATKEVTTETPTTEAVTTEQATTENITTEIPTTEQAVVDFYNVTDRGTLESIVYGNYDEGDKIIAYKSAVENGVIPQGNVMEGYAAKAYESSLRVESGAETPVYDVNPSSNPNYDYLFKSKSEESTSSEDEYHEPTPEEAQANLDQLLQEGTITQQEYDQWSQEVQQNQ</sequence>
<dbReference type="PROSITE" id="PS51257">
    <property type="entry name" value="PROKAR_LIPOPROTEIN"/>
    <property type="match status" value="1"/>
</dbReference>
<feature type="chain" id="PRO_5039234289" description="SHOCT domain-containing protein" evidence="2">
    <location>
        <begin position="17"/>
        <end position="217"/>
    </location>
</feature>
<organism evidence="3 4">
    <name type="scientific">Macrococcus hajekii</name>
    <dbReference type="NCBI Taxonomy" id="198482"/>
    <lineage>
        <taxon>Bacteria</taxon>
        <taxon>Bacillati</taxon>
        <taxon>Bacillota</taxon>
        <taxon>Bacilli</taxon>
        <taxon>Bacillales</taxon>
        <taxon>Staphylococcaceae</taxon>
        <taxon>Macrococcus</taxon>
    </lineage>
</organism>
<gene>
    <name evidence="3" type="ORF">ERX37_08025</name>
</gene>
<name>A0A4R6BII1_9STAP</name>
<keyword evidence="2" id="KW-0732">Signal</keyword>
<proteinExistence type="predicted"/>
<feature type="region of interest" description="Disordered" evidence="1">
    <location>
        <begin position="165"/>
        <end position="186"/>
    </location>
</feature>
<dbReference type="AlphaFoldDB" id="A0A4R6BII1"/>
<evidence type="ECO:0000313" key="4">
    <source>
        <dbReference type="Proteomes" id="UP000295328"/>
    </source>
</evidence>
<dbReference type="RefSeq" id="WP_133430159.1">
    <property type="nucleotide sequence ID" value="NZ_BMCC01000001.1"/>
</dbReference>
<evidence type="ECO:0000256" key="2">
    <source>
        <dbReference type="SAM" id="SignalP"/>
    </source>
</evidence>
<evidence type="ECO:0000313" key="3">
    <source>
        <dbReference type="EMBL" id="TDM01439.1"/>
    </source>
</evidence>
<feature type="signal peptide" evidence="2">
    <location>
        <begin position="1"/>
        <end position="16"/>
    </location>
</feature>
<dbReference type="EMBL" id="SCWE01000003">
    <property type="protein sequence ID" value="TDM01439.1"/>
    <property type="molecule type" value="Genomic_DNA"/>
</dbReference>
<dbReference type="Proteomes" id="UP000295328">
    <property type="component" value="Unassembled WGS sequence"/>
</dbReference>
<reference evidence="3 4" key="1">
    <citation type="submission" date="2019-01" db="EMBL/GenBank/DDBJ databases">
        <title>Draft genome sequences of the type strains of six Macrococcus species.</title>
        <authorList>
            <person name="Mazhar S."/>
            <person name="Altermann E."/>
            <person name="Hill C."/>
            <person name="Mcauliffe O."/>
        </authorList>
    </citation>
    <scope>NUCLEOTIDE SEQUENCE [LARGE SCALE GENOMIC DNA]</scope>
    <source>
        <strain evidence="3 4">CCM4809</strain>
    </source>
</reference>